<keyword evidence="4" id="KW-0694">RNA-binding</keyword>
<dbReference type="Proteomes" id="UP000604391">
    <property type="component" value="Unassembled WGS sequence"/>
</dbReference>
<keyword evidence="4" id="KW-0699">rRNA-binding</keyword>
<dbReference type="PANTHER" id="PTHR10871:SF3">
    <property type="entry name" value="SMALL RIBOSOMAL SUBUNIT PROTEIN US13"/>
    <property type="match status" value="1"/>
</dbReference>
<dbReference type="PROSITE" id="PS50159">
    <property type="entry name" value="RIBOSOMAL_S13_2"/>
    <property type="match status" value="1"/>
</dbReference>
<sequence>MAEKIKTIIRLLRKDVPGDLTIENALTRVNGIGFSVASAVRLKLDIPRSTRLSELSDEQLKELNLLLESTDELNLPEWMRNRRKDNETGTDVHLLDTNLMFANRDDLIKYKKLKNYRGLRHMFGLKVRGQRTRSTGRKGTSMGVSRSS</sequence>
<dbReference type="GO" id="GO:0015935">
    <property type="term" value="C:small ribosomal subunit"/>
    <property type="evidence" value="ECO:0007669"/>
    <property type="project" value="TreeGrafter"/>
</dbReference>
<dbReference type="Gene3D" id="1.10.8.50">
    <property type="match status" value="1"/>
</dbReference>
<dbReference type="PANTHER" id="PTHR10871">
    <property type="entry name" value="30S RIBOSOMAL PROTEIN S13/40S RIBOSOMAL PROTEIN S18"/>
    <property type="match status" value="1"/>
</dbReference>
<evidence type="ECO:0000313" key="8">
    <source>
        <dbReference type="Proteomes" id="UP000604391"/>
    </source>
</evidence>
<gene>
    <name evidence="4" type="primary">rps13</name>
    <name evidence="7" type="ORF">H1011_03585</name>
</gene>
<dbReference type="InterPro" id="IPR027437">
    <property type="entry name" value="Rbsml_uS13_C"/>
</dbReference>
<keyword evidence="3 4" id="KW-0687">Ribonucleoprotein</keyword>
<dbReference type="NCBIfam" id="NF003140">
    <property type="entry name" value="PRK04053.1"/>
    <property type="match status" value="1"/>
</dbReference>
<comment type="caution">
    <text evidence="7">The sequence shown here is derived from an EMBL/GenBank/DDBJ whole genome shotgun (WGS) entry which is preliminary data.</text>
</comment>
<dbReference type="InterPro" id="IPR018269">
    <property type="entry name" value="Ribosomal_uS13_CS"/>
</dbReference>
<protein>
    <recommendedName>
        <fullName evidence="4">Small ribosomal subunit protein uS13</fullName>
    </recommendedName>
</protein>
<evidence type="ECO:0000256" key="3">
    <source>
        <dbReference type="ARBA" id="ARBA00023274"/>
    </source>
</evidence>
<keyword evidence="2 4" id="KW-0689">Ribosomal protein</keyword>
<organism evidence="7 8">
    <name type="scientific">Candidatus Undinarchaeum marinum</name>
    <dbReference type="NCBI Taxonomy" id="2756141"/>
    <lineage>
        <taxon>Archaea</taxon>
        <taxon>Candidatus Undinarchaeota</taxon>
        <taxon>Candidatus Undinarchaeia</taxon>
        <taxon>Candidatus Undinarchaeales</taxon>
        <taxon>Candidatus Undinarchaeaceae</taxon>
        <taxon>Candidatus Undinarchaeum</taxon>
    </lineage>
</organism>
<dbReference type="InterPro" id="IPR010979">
    <property type="entry name" value="Ribosomal_uS13-like_H2TH"/>
</dbReference>
<name>A0A832X5K0_9ARCH</name>
<dbReference type="Pfam" id="PF00416">
    <property type="entry name" value="Ribosomal_S13"/>
    <property type="match status" value="1"/>
</dbReference>
<evidence type="ECO:0000256" key="1">
    <source>
        <dbReference type="ARBA" id="ARBA00008080"/>
    </source>
</evidence>
<dbReference type="HAMAP" id="MF_01315">
    <property type="entry name" value="Ribosomal_uS13"/>
    <property type="match status" value="1"/>
</dbReference>
<dbReference type="PIRSF" id="PIRSF002134">
    <property type="entry name" value="Ribosomal_S13"/>
    <property type="match status" value="1"/>
</dbReference>
<proteinExistence type="inferred from homology"/>
<dbReference type="EMBL" id="DVAD01000016">
    <property type="protein sequence ID" value="HIJ99869.1"/>
    <property type="molecule type" value="Genomic_DNA"/>
</dbReference>
<evidence type="ECO:0000256" key="6">
    <source>
        <dbReference type="SAM" id="MobiDB-lite"/>
    </source>
</evidence>
<dbReference type="GO" id="GO:0003735">
    <property type="term" value="F:structural constituent of ribosome"/>
    <property type="evidence" value="ECO:0007669"/>
    <property type="project" value="InterPro"/>
</dbReference>
<comment type="subunit">
    <text evidence="4">Part of the 30S ribosomal subunit. Forms a loose heterodimer with protein S19. Forms two bridges to the 50S subunit in the 70S ribosome.</text>
</comment>
<dbReference type="InterPro" id="IPR001892">
    <property type="entry name" value="Ribosomal_uS13"/>
</dbReference>
<dbReference type="PROSITE" id="PS00646">
    <property type="entry name" value="RIBOSOMAL_S13_1"/>
    <property type="match status" value="1"/>
</dbReference>
<comment type="similarity">
    <text evidence="1 4 5">Belongs to the universal ribosomal protein uS13 family.</text>
</comment>
<feature type="region of interest" description="Disordered" evidence="6">
    <location>
        <begin position="129"/>
        <end position="148"/>
    </location>
</feature>
<comment type="function">
    <text evidence="4">Located at the top of the head of the 30S subunit, it contacts several helices of the 16S rRNA. In the 70S ribosome it contacts the 23S rRNA (bridge B1a) and protein L5 of the 50S subunit (bridge B1b), connecting the 2 subunits; these bridges are implicated in subunit movement.</text>
</comment>
<dbReference type="Gene3D" id="4.10.910.10">
    <property type="entry name" value="30s ribosomal protein s13, domain 2"/>
    <property type="match status" value="1"/>
</dbReference>
<evidence type="ECO:0000313" key="7">
    <source>
        <dbReference type="EMBL" id="HIJ99869.1"/>
    </source>
</evidence>
<reference evidence="7 8" key="1">
    <citation type="journal article" name="Nat. Commun.">
        <title>Undinarchaeota illuminate DPANN phylogeny and the impact of gene transfer on archaeal evolution.</title>
        <authorList>
            <person name="Dombrowski N."/>
            <person name="Williams T.A."/>
            <person name="Sun J."/>
            <person name="Woodcroft B.J."/>
            <person name="Lee J.H."/>
            <person name="Minh B.Q."/>
            <person name="Rinke C."/>
            <person name="Spang A."/>
        </authorList>
    </citation>
    <scope>NUCLEOTIDE SEQUENCE [LARGE SCALE GENOMIC DNA]</scope>
    <source>
        <strain evidence="7">MAG_bin17</strain>
    </source>
</reference>
<keyword evidence="8" id="KW-1185">Reference proteome</keyword>
<accession>A0A832X5K0</accession>
<evidence type="ECO:0000256" key="5">
    <source>
        <dbReference type="RuleBase" id="RU003830"/>
    </source>
</evidence>
<dbReference type="GO" id="GO:0019843">
    <property type="term" value="F:rRNA binding"/>
    <property type="evidence" value="ECO:0007669"/>
    <property type="project" value="UniProtKB-UniRule"/>
</dbReference>
<evidence type="ECO:0000256" key="2">
    <source>
        <dbReference type="ARBA" id="ARBA00022980"/>
    </source>
</evidence>
<dbReference type="AlphaFoldDB" id="A0A832X5K0"/>
<evidence type="ECO:0000256" key="4">
    <source>
        <dbReference type="HAMAP-Rule" id="MF_01315"/>
    </source>
</evidence>
<dbReference type="GO" id="GO:0005829">
    <property type="term" value="C:cytosol"/>
    <property type="evidence" value="ECO:0007669"/>
    <property type="project" value="TreeGrafter"/>
</dbReference>
<dbReference type="SUPFAM" id="SSF46946">
    <property type="entry name" value="S13-like H2TH domain"/>
    <property type="match status" value="1"/>
</dbReference>
<dbReference type="GO" id="GO:0006412">
    <property type="term" value="P:translation"/>
    <property type="evidence" value="ECO:0007669"/>
    <property type="project" value="UniProtKB-UniRule"/>
</dbReference>